<dbReference type="InterPro" id="IPR016132">
    <property type="entry name" value="Phyto_chromo_attachment"/>
</dbReference>
<gene>
    <name evidence="2" type="ORF">M5K25_019978</name>
</gene>
<dbReference type="Proteomes" id="UP001552299">
    <property type="component" value="Unassembled WGS sequence"/>
</dbReference>
<sequence length="107" mass="12422">MFQHQLKYFPSLPGTDIYVLELMKQFYGQSRIALLGVDVYRFKGISLKLLAKEQFLVQHPEWNEKLYAGITKPSIGLYVWLHYPTIAISQAASFVFMKDKVQMISDC</sequence>
<protein>
    <recommendedName>
        <fullName evidence="1">Phytochrome chromophore attachment site domain-containing protein</fullName>
    </recommendedName>
</protein>
<name>A0ABD0UN40_DENTH</name>
<dbReference type="AlphaFoldDB" id="A0ABD0UN40"/>
<accession>A0ABD0UN40</accession>
<feature type="domain" description="Phytochrome chromophore attachment site" evidence="1">
    <location>
        <begin position="59"/>
        <end position="107"/>
    </location>
</feature>
<dbReference type="Gene3D" id="3.40.50.2000">
    <property type="entry name" value="Glycogen Phosphorylase B"/>
    <property type="match status" value="1"/>
</dbReference>
<evidence type="ECO:0000313" key="3">
    <source>
        <dbReference type="Proteomes" id="UP001552299"/>
    </source>
</evidence>
<dbReference type="PROSITE" id="PS50046">
    <property type="entry name" value="PHYTOCHROME_2"/>
    <property type="match status" value="1"/>
</dbReference>
<organism evidence="2 3">
    <name type="scientific">Dendrobium thyrsiflorum</name>
    <name type="common">Pinecone-like raceme dendrobium</name>
    <name type="synonym">Orchid</name>
    <dbReference type="NCBI Taxonomy" id="117978"/>
    <lineage>
        <taxon>Eukaryota</taxon>
        <taxon>Viridiplantae</taxon>
        <taxon>Streptophyta</taxon>
        <taxon>Embryophyta</taxon>
        <taxon>Tracheophyta</taxon>
        <taxon>Spermatophyta</taxon>
        <taxon>Magnoliopsida</taxon>
        <taxon>Liliopsida</taxon>
        <taxon>Asparagales</taxon>
        <taxon>Orchidaceae</taxon>
        <taxon>Epidendroideae</taxon>
        <taxon>Malaxideae</taxon>
        <taxon>Dendrobiinae</taxon>
        <taxon>Dendrobium</taxon>
    </lineage>
</organism>
<reference evidence="2 3" key="1">
    <citation type="journal article" date="2024" name="Plant Biotechnol. J.">
        <title>Dendrobium thyrsiflorum genome and its molecular insights into genes involved in important horticultural traits.</title>
        <authorList>
            <person name="Chen B."/>
            <person name="Wang J.Y."/>
            <person name="Zheng P.J."/>
            <person name="Li K.L."/>
            <person name="Liang Y.M."/>
            <person name="Chen X.F."/>
            <person name="Zhang C."/>
            <person name="Zhao X."/>
            <person name="He X."/>
            <person name="Zhang G.Q."/>
            <person name="Liu Z.J."/>
            <person name="Xu Q."/>
        </authorList>
    </citation>
    <scope>NUCLEOTIDE SEQUENCE [LARGE SCALE GENOMIC DNA]</scope>
    <source>
        <strain evidence="2">GZMU011</strain>
    </source>
</reference>
<evidence type="ECO:0000313" key="2">
    <source>
        <dbReference type="EMBL" id="KAL0911812.1"/>
    </source>
</evidence>
<keyword evidence="3" id="KW-1185">Reference proteome</keyword>
<dbReference type="EMBL" id="JANQDX010000015">
    <property type="protein sequence ID" value="KAL0911812.1"/>
    <property type="molecule type" value="Genomic_DNA"/>
</dbReference>
<evidence type="ECO:0000259" key="1">
    <source>
        <dbReference type="PROSITE" id="PS50046"/>
    </source>
</evidence>
<comment type="caution">
    <text evidence="2">The sequence shown here is derived from an EMBL/GenBank/DDBJ whole genome shotgun (WGS) entry which is preliminary data.</text>
</comment>
<proteinExistence type="predicted"/>